<dbReference type="EMBL" id="VYXP01000002">
    <property type="protein sequence ID" value="KAA9133190.1"/>
    <property type="molecule type" value="Genomic_DNA"/>
</dbReference>
<reference evidence="3 4" key="1">
    <citation type="submission" date="2019-09" db="EMBL/GenBank/DDBJ databases">
        <title>Wenzhouxiangella sp. Genome sequencing and assembly.</title>
        <authorList>
            <person name="Zhang R."/>
        </authorList>
    </citation>
    <scope>NUCLEOTIDE SEQUENCE [LARGE SCALE GENOMIC DNA]</scope>
    <source>
        <strain evidence="3 4">W260</strain>
    </source>
</reference>
<evidence type="ECO:0000313" key="3">
    <source>
        <dbReference type="EMBL" id="KAA9133190.1"/>
    </source>
</evidence>
<sequence>MIDPRSFCRMLATLAVGAMACAQDAHAATDLYRVELLVFRHGGGVTEPFDIDRLRGFNEAWPLVIDDTGQAPSGAPRGIVTEGTFANLQRRLERLGDYMPLAVYSWEQPAIEYQPPVRIHDDDVIMDTLYFPAEAATIDLTSAAPFQDHLAPLYRLDGMAQLRRSRFLHLELDIEWRQDAPVETNLPAPGDSPAEPAEDAGIDAEADTEALADEGPAPDPFKVHRLRQSRQVVTDTLIYFDSDVLGALARVTALAAE</sequence>
<feature type="chain" id="PRO_5024287595" evidence="2">
    <location>
        <begin position="28"/>
        <end position="257"/>
    </location>
</feature>
<feature type="region of interest" description="Disordered" evidence="1">
    <location>
        <begin position="181"/>
        <end position="200"/>
    </location>
</feature>
<evidence type="ECO:0000256" key="1">
    <source>
        <dbReference type="SAM" id="MobiDB-lite"/>
    </source>
</evidence>
<evidence type="ECO:0000313" key="4">
    <source>
        <dbReference type="Proteomes" id="UP000325372"/>
    </source>
</evidence>
<dbReference type="InterPro" id="IPR021241">
    <property type="entry name" value="CsiV"/>
</dbReference>
<protein>
    <submittedName>
        <fullName evidence="3">Uncharacterized protein</fullName>
    </submittedName>
</protein>
<feature type="signal peptide" evidence="2">
    <location>
        <begin position="1"/>
        <end position="27"/>
    </location>
</feature>
<comment type="caution">
    <text evidence="3">The sequence shown here is derived from an EMBL/GenBank/DDBJ whole genome shotgun (WGS) entry which is preliminary data.</text>
</comment>
<gene>
    <name evidence="3" type="ORF">F3N42_02195</name>
</gene>
<proteinExistence type="predicted"/>
<name>A0A5N0TDY5_9GAMM</name>
<dbReference type="Pfam" id="PF10972">
    <property type="entry name" value="CsiV"/>
    <property type="match status" value="1"/>
</dbReference>
<dbReference type="PROSITE" id="PS51257">
    <property type="entry name" value="PROKAR_LIPOPROTEIN"/>
    <property type="match status" value="1"/>
</dbReference>
<keyword evidence="4" id="KW-1185">Reference proteome</keyword>
<evidence type="ECO:0000256" key="2">
    <source>
        <dbReference type="SAM" id="SignalP"/>
    </source>
</evidence>
<accession>A0A5N0TDY5</accession>
<keyword evidence="2" id="KW-0732">Signal</keyword>
<dbReference type="AlphaFoldDB" id="A0A5N0TDY5"/>
<dbReference type="Proteomes" id="UP000325372">
    <property type="component" value="Unassembled WGS sequence"/>
</dbReference>
<organism evidence="3 4">
    <name type="scientific">Marinihelvus fidelis</name>
    <dbReference type="NCBI Taxonomy" id="2613842"/>
    <lineage>
        <taxon>Bacteria</taxon>
        <taxon>Pseudomonadati</taxon>
        <taxon>Pseudomonadota</taxon>
        <taxon>Gammaproteobacteria</taxon>
        <taxon>Chromatiales</taxon>
        <taxon>Wenzhouxiangellaceae</taxon>
        <taxon>Marinihelvus</taxon>
    </lineage>
</organism>